<dbReference type="InterPro" id="IPR001478">
    <property type="entry name" value="PDZ"/>
</dbReference>
<dbReference type="Gene3D" id="2.30.42.10">
    <property type="match status" value="1"/>
</dbReference>
<gene>
    <name evidence="11" type="ORF">GGP61_000267</name>
</gene>
<evidence type="ECO:0000256" key="3">
    <source>
        <dbReference type="ARBA" id="ARBA00022490"/>
    </source>
</evidence>
<dbReference type="EC" id="3.4.21.-" evidence="7"/>
<evidence type="ECO:0000256" key="1">
    <source>
        <dbReference type="ARBA" id="ARBA00004496"/>
    </source>
</evidence>
<dbReference type="InterPro" id="IPR011659">
    <property type="entry name" value="WD40"/>
</dbReference>
<dbReference type="PIRSF" id="PIRSF036421">
    <property type="entry name" value="Tricorn_protease"/>
    <property type="match status" value="1"/>
</dbReference>
<reference evidence="11" key="1">
    <citation type="submission" date="2022-08" db="EMBL/GenBank/DDBJ databases">
        <title>Genomic Encyclopedia of Type Strains, Phase V (KMG-V): Genome sequencing to study the core and pangenomes of soil and plant-associated prokaryotes.</title>
        <authorList>
            <person name="Whitman W."/>
        </authorList>
    </citation>
    <scope>NUCLEOTIDE SEQUENCE</scope>
    <source>
        <strain evidence="11">SP3049</strain>
    </source>
</reference>
<proteinExistence type="inferred from homology"/>
<dbReference type="Gene3D" id="3.90.226.10">
    <property type="entry name" value="2-enoyl-CoA Hydratase, Chain A, domain 1"/>
    <property type="match status" value="1"/>
</dbReference>
<evidence type="ECO:0000256" key="4">
    <source>
        <dbReference type="ARBA" id="ARBA00022670"/>
    </source>
</evidence>
<comment type="function">
    <text evidence="7">Degrades oligopeptides.</text>
</comment>
<name>A0A9X2Q4W7_9BACT</name>
<accession>A0A9X2Q4W7</accession>
<protein>
    <recommendedName>
        <fullName evidence="7">Tricorn protease homolog</fullName>
        <ecNumber evidence="7">3.4.21.-</ecNumber>
    </recommendedName>
</protein>
<feature type="compositionally biased region" description="Acidic residues" evidence="9">
    <location>
        <begin position="568"/>
        <end position="585"/>
    </location>
</feature>
<dbReference type="Pfam" id="PF26549">
    <property type="entry name" value="Tricorn_N"/>
    <property type="match status" value="1"/>
</dbReference>
<dbReference type="PROSITE" id="PS50106">
    <property type="entry name" value="PDZ"/>
    <property type="match status" value="1"/>
</dbReference>
<dbReference type="SUPFAM" id="SSF52096">
    <property type="entry name" value="ClpP/crotonase"/>
    <property type="match status" value="1"/>
</dbReference>
<dbReference type="CDD" id="cd07562">
    <property type="entry name" value="Peptidase_S41_TRI"/>
    <property type="match status" value="1"/>
</dbReference>
<dbReference type="GO" id="GO:0008236">
    <property type="term" value="F:serine-type peptidase activity"/>
    <property type="evidence" value="ECO:0007669"/>
    <property type="project" value="UniProtKB-UniRule"/>
</dbReference>
<dbReference type="InterPro" id="IPR028204">
    <property type="entry name" value="Tricorn_C1"/>
</dbReference>
<feature type="active site" description="Charge relay system" evidence="8">
    <location>
        <position position="768"/>
    </location>
</feature>
<feature type="region of interest" description="Disordered" evidence="9">
    <location>
        <begin position="566"/>
        <end position="588"/>
    </location>
</feature>
<feature type="region of interest" description="Disordered" evidence="9">
    <location>
        <begin position="1056"/>
        <end position="1080"/>
    </location>
</feature>
<dbReference type="AlphaFoldDB" id="A0A9X2Q4W7"/>
<dbReference type="Proteomes" id="UP001155057">
    <property type="component" value="Unassembled WGS sequence"/>
</dbReference>
<dbReference type="SMART" id="SM00228">
    <property type="entry name" value="PDZ"/>
    <property type="match status" value="1"/>
</dbReference>
<evidence type="ECO:0000256" key="9">
    <source>
        <dbReference type="SAM" id="MobiDB-lite"/>
    </source>
</evidence>
<dbReference type="Pfam" id="PF07676">
    <property type="entry name" value="PD40"/>
    <property type="match status" value="4"/>
</dbReference>
<evidence type="ECO:0000256" key="5">
    <source>
        <dbReference type="ARBA" id="ARBA00022801"/>
    </source>
</evidence>
<dbReference type="PANTHER" id="PTHR43253">
    <property type="entry name" value="TRICORN PROTEASE HOMOLOG 2-RELATED"/>
    <property type="match status" value="1"/>
</dbReference>
<sequence>MSFRFQLPFLAPMRTALRTLGLSLLWLLFVVAPTSAQDADPFVRHPAVHPDGDRIAFSYQGDLWTVPVEGGAPERLTIHEAYEGEPRWGPDGDRIAFTSDRFGNDDLYVMDAAGSTPTRLTHHSTGDAIGGWTPNGKLLFTTRRTYAQAEWSDEIYAVDGDGGTPDRRLDAVGSAPRMSPDGRFIAFERGYNDITKKGYEGPADRNVWVYDTENDTYTQVTTYAGNDHTPVWTGPRTLLYVSEQSGTYNVHRLALTDQGAADGAPEAVTTFDDHDVRSLSASQDGSVVAVQRQTDIYLIENGGEPRPLDVTVPADYRFDPTEKMQMTDGLRDYAVSPDGEQVALVLRGEIFLMQNEPEEPRTTRLTDHTHRDRGVAWMSDSTLVFSSDRGGDQYDLYRLESADPEHPGDLYDALQHRVTQLTDTPEDERVLAMDPDRSHVALRRGAMTSYGAGQLLTAAVADGTIKDTTVLAEGWNAPTDVAWSPDGDWLAYSQNNLNFNADVYVHAADGSTGPVNVSQHPKSDAEPVWSPDGSKLGFVSDRSGNDADIWFVWLEEEDWERTQRDWEALEDEDESGAERPEDDAPPEVNIDLANIHDRLERVTALPGGEGDPVIAADGDTFYFVGGRDAGPADYDSEVDLYRIQWDGSERTRVTERNVGPSDVRLSPDDSQILFTHSGGRLARVPVAQNELERLSFTASMTVDHEAERTQIFDEVGRALNQGFYDPDFHGDDWDALLEEYRPRALEASTAQDFQAVVNRMLGELNASHMGYYAGDRAETQDERTGRLGVELDPVEAGVEVQRVVPRSPTDREVSTLREGDVITTVNGQSVAAANNFYGLLEGTVEEKILLGVTSPDGETRTVRIRPTGSLDDALYREWVEDRKELVDEYSDGRLGYVHVEGMNWESFEHFERELYASGHDKEGLIIDVRYNGGGWTTDYLMTVLNVRRHAYTVPRGATDDLDQNHEQFRGHYPFGERLPYAAWTKPVAALANENSYSNAEIFSHAFKNLDHGTLVGQPTFGAVISTGGAGLLDGSYVRMPFRAWYVYQTDKNMEHGPARPDIQVENPPGIKAEGEDPQLRRSVEALLNENSE</sequence>
<comment type="caution">
    <text evidence="11">The sequence shown here is derived from an EMBL/GenBank/DDBJ whole genome shotgun (WGS) entry which is preliminary data.</text>
</comment>
<evidence type="ECO:0000313" key="12">
    <source>
        <dbReference type="Proteomes" id="UP001155057"/>
    </source>
</evidence>
<dbReference type="SUPFAM" id="SSF82171">
    <property type="entry name" value="DPP6 N-terminal domain-like"/>
    <property type="match status" value="2"/>
</dbReference>
<comment type="subcellular location">
    <subcellularLocation>
        <location evidence="1 7">Cytoplasm</location>
    </subcellularLocation>
</comment>
<keyword evidence="6 7" id="KW-0720">Serine protease</keyword>
<feature type="domain" description="PDZ" evidence="10">
    <location>
        <begin position="776"/>
        <end position="830"/>
    </location>
</feature>
<feature type="active site" description="Charge relay system" evidence="8">
    <location>
        <position position="1054"/>
    </location>
</feature>
<dbReference type="Gene3D" id="2.120.10.60">
    <property type="entry name" value="Tricorn protease N-terminal domain"/>
    <property type="match status" value="1"/>
</dbReference>
<dbReference type="InterPro" id="IPR012393">
    <property type="entry name" value="Tricorn_protease"/>
</dbReference>
<dbReference type="InterPro" id="IPR011042">
    <property type="entry name" value="6-blade_b-propeller_TolB-like"/>
</dbReference>
<dbReference type="GO" id="GO:0005737">
    <property type="term" value="C:cytoplasm"/>
    <property type="evidence" value="ECO:0007669"/>
    <property type="project" value="UniProtKB-SubCell"/>
</dbReference>
<dbReference type="InterPro" id="IPR005151">
    <property type="entry name" value="Tail-specific_protease"/>
</dbReference>
<dbReference type="Pfam" id="PF00595">
    <property type="entry name" value="PDZ"/>
    <property type="match status" value="1"/>
</dbReference>
<dbReference type="InterPro" id="IPR036034">
    <property type="entry name" value="PDZ_sf"/>
</dbReference>
<dbReference type="Gene3D" id="3.30.750.44">
    <property type="match status" value="1"/>
</dbReference>
<dbReference type="InterPro" id="IPR029045">
    <property type="entry name" value="ClpP/crotonase-like_dom_sf"/>
</dbReference>
<comment type="similarity">
    <text evidence="2 7">Belongs to the peptidase S41B family.</text>
</comment>
<keyword evidence="3 7" id="KW-0963">Cytoplasm</keyword>
<evidence type="ECO:0000256" key="2">
    <source>
        <dbReference type="ARBA" id="ARBA00008524"/>
    </source>
</evidence>
<dbReference type="PANTHER" id="PTHR43253:SF1">
    <property type="entry name" value="TRICORN PROTEASE HOMOLOG 2-RELATED"/>
    <property type="match status" value="1"/>
</dbReference>
<dbReference type="Gene3D" id="2.120.10.30">
    <property type="entry name" value="TolB, C-terminal domain"/>
    <property type="match status" value="3"/>
</dbReference>
<evidence type="ECO:0000256" key="7">
    <source>
        <dbReference type="PIRNR" id="PIRNR036421"/>
    </source>
</evidence>
<dbReference type="SMART" id="SM00245">
    <property type="entry name" value="TSPc"/>
    <property type="match status" value="1"/>
</dbReference>
<evidence type="ECO:0000256" key="6">
    <source>
        <dbReference type="ARBA" id="ARBA00022825"/>
    </source>
</evidence>
<dbReference type="RefSeq" id="WP_259123243.1">
    <property type="nucleotide sequence ID" value="NZ_JANUAE010000001.1"/>
</dbReference>
<keyword evidence="5 7" id="KW-0378">Hydrolase</keyword>
<dbReference type="SUPFAM" id="SSF50156">
    <property type="entry name" value="PDZ domain-like"/>
    <property type="match status" value="1"/>
</dbReference>
<dbReference type="Pfam" id="PF03572">
    <property type="entry name" value="Peptidase_S41"/>
    <property type="match status" value="1"/>
</dbReference>
<evidence type="ECO:0000256" key="8">
    <source>
        <dbReference type="PIRSR" id="PIRSR036421-1"/>
    </source>
</evidence>
<evidence type="ECO:0000313" key="11">
    <source>
        <dbReference type="EMBL" id="MCS3708680.1"/>
    </source>
</evidence>
<dbReference type="Pfam" id="PF14684">
    <property type="entry name" value="Tricorn_C1"/>
    <property type="match status" value="1"/>
</dbReference>
<feature type="active site" description="Nucleophile" evidence="8">
    <location>
        <position position="997"/>
    </location>
</feature>
<organism evidence="11 12">
    <name type="scientific">Salinibacter ruber</name>
    <dbReference type="NCBI Taxonomy" id="146919"/>
    <lineage>
        <taxon>Bacteria</taxon>
        <taxon>Pseudomonadati</taxon>
        <taxon>Rhodothermota</taxon>
        <taxon>Rhodothermia</taxon>
        <taxon>Rhodothermales</taxon>
        <taxon>Salinibacteraceae</taxon>
        <taxon>Salinibacter</taxon>
    </lineage>
</organism>
<dbReference type="EMBL" id="JANUAE010000001">
    <property type="protein sequence ID" value="MCS3708680.1"/>
    <property type="molecule type" value="Genomic_DNA"/>
</dbReference>
<dbReference type="GO" id="GO:0006508">
    <property type="term" value="P:proteolysis"/>
    <property type="evidence" value="ECO:0007669"/>
    <property type="project" value="UniProtKB-UniRule"/>
</dbReference>
<evidence type="ECO:0000259" key="10">
    <source>
        <dbReference type="PROSITE" id="PS50106"/>
    </source>
</evidence>
<keyword evidence="4 7" id="KW-0645">Protease</keyword>